<evidence type="ECO:0000313" key="8">
    <source>
        <dbReference type="Proteomes" id="UP001281203"/>
    </source>
</evidence>
<comment type="caution">
    <text evidence="7">The sequence shown here is derived from an EMBL/GenBank/DDBJ whole genome shotgun (WGS) entry which is preliminary data.</text>
</comment>
<comment type="similarity">
    <text evidence="5">Belongs to the SsuE family. Isf subfamily.</text>
</comment>
<dbReference type="SUPFAM" id="SSF52218">
    <property type="entry name" value="Flavoproteins"/>
    <property type="match status" value="1"/>
</dbReference>
<feature type="domain" description="NADPH-dependent FMN reductase-like" evidence="6">
    <location>
        <begin position="14"/>
        <end position="114"/>
    </location>
</feature>
<dbReference type="RefSeq" id="WP_317063812.1">
    <property type="nucleotide sequence ID" value="NZ_WBKO01000001.1"/>
</dbReference>
<reference evidence="7 8" key="1">
    <citation type="submission" date="2019-10" db="EMBL/GenBank/DDBJ databases">
        <title>Isolation and characterization of Methanoculleus sp. Wushi-C6 from a hot spring well.</title>
        <authorList>
            <person name="Chen S.-C."/>
            <person name="Lan Z.-H."/>
            <person name="You Y.-T."/>
            <person name="Lai M.-C."/>
        </authorList>
    </citation>
    <scope>NUCLEOTIDE SEQUENCE [LARGE SCALE GENOMIC DNA]</scope>
    <source>
        <strain evidence="7 8">Wushi-C6</strain>
    </source>
</reference>
<evidence type="ECO:0000256" key="1">
    <source>
        <dbReference type="ARBA" id="ARBA00001917"/>
    </source>
</evidence>
<name>A0ABU3WYH7_9EURY</name>
<dbReference type="InterPro" id="IPR029039">
    <property type="entry name" value="Flavoprotein-like_sf"/>
</dbReference>
<evidence type="ECO:0000313" key="7">
    <source>
        <dbReference type="EMBL" id="MDV2480836.1"/>
    </source>
</evidence>
<keyword evidence="3" id="KW-0285">Flavoprotein</keyword>
<evidence type="ECO:0000256" key="4">
    <source>
        <dbReference type="ARBA" id="ARBA00022643"/>
    </source>
</evidence>
<sequence length="199" mass="22107">MERQNFNTGNQKMVTLLMGSPRRNGSTRLLLNEAERALHDKGISTQGIFLDELTIHDCRGCHQCKTENNSRCTVQDDMQQVYRMMESSGGLIIAAPVYFGYVPAMTKAWLDRLVPYLGTDLSPRFPVHCPVSFIFVQNMPDPTLFEPALQSFAGWVAKTGMSVGEIMIATDCESGVKPPVSERPELMEEAYAIGTNLLG</sequence>
<organism evidence="7 8">
    <name type="scientific">Methanoculleus caldifontis</name>
    <dbReference type="NCBI Taxonomy" id="2651577"/>
    <lineage>
        <taxon>Archaea</taxon>
        <taxon>Methanobacteriati</taxon>
        <taxon>Methanobacteriota</taxon>
        <taxon>Stenosarchaea group</taxon>
        <taxon>Methanomicrobia</taxon>
        <taxon>Methanomicrobiales</taxon>
        <taxon>Methanomicrobiaceae</taxon>
        <taxon>Methanoculleus</taxon>
    </lineage>
</organism>
<dbReference type="PANTHER" id="PTHR43278">
    <property type="entry name" value="NAD(P)H-DEPENDENT FMN-CONTAINING OXIDOREDUCTASE YWQN-RELATED"/>
    <property type="match status" value="1"/>
</dbReference>
<dbReference type="PANTHER" id="PTHR43278:SF2">
    <property type="entry name" value="IRON-SULFUR FLAVOPROTEIN"/>
    <property type="match status" value="1"/>
</dbReference>
<keyword evidence="4" id="KW-0288">FMN</keyword>
<comment type="cofactor">
    <cofactor evidence="1">
        <name>FMN</name>
        <dbReference type="ChEBI" id="CHEBI:58210"/>
    </cofactor>
</comment>
<evidence type="ECO:0000256" key="3">
    <source>
        <dbReference type="ARBA" id="ARBA00022630"/>
    </source>
</evidence>
<dbReference type="Pfam" id="PF03358">
    <property type="entry name" value="FMN_red"/>
    <property type="match status" value="1"/>
</dbReference>
<keyword evidence="8" id="KW-1185">Reference proteome</keyword>
<dbReference type="InterPro" id="IPR005025">
    <property type="entry name" value="FMN_Rdtase-like_dom"/>
</dbReference>
<dbReference type="EMBL" id="WBKO01000001">
    <property type="protein sequence ID" value="MDV2480836.1"/>
    <property type="molecule type" value="Genomic_DNA"/>
</dbReference>
<proteinExistence type="inferred from homology"/>
<dbReference type="Proteomes" id="UP001281203">
    <property type="component" value="Unassembled WGS sequence"/>
</dbReference>
<dbReference type="Gene3D" id="3.40.50.360">
    <property type="match status" value="1"/>
</dbReference>
<comment type="cofactor">
    <cofactor evidence="2">
        <name>[4Fe-4S] cluster</name>
        <dbReference type="ChEBI" id="CHEBI:49883"/>
    </cofactor>
</comment>
<evidence type="ECO:0000259" key="6">
    <source>
        <dbReference type="Pfam" id="PF03358"/>
    </source>
</evidence>
<accession>A0ABU3WYH7</accession>
<gene>
    <name evidence="7" type="ORF">F8E02_02210</name>
</gene>
<protein>
    <submittedName>
        <fullName evidence="7">Flavodoxin family protein</fullName>
    </submittedName>
</protein>
<evidence type="ECO:0000256" key="5">
    <source>
        <dbReference type="ARBA" id="ARBA00038292"/>
    </source>
</evidence>
<dbReference type="InterPro" id="IPR051796">
    <property type="entry name" value="ISF_SsuE-like"/>
</dbReference>
<evidence type="ECO:0000256" key="2">
    <source>
        <dbReference type="ARBA" id="ARBA00001966"/>
    </source>
</evidence>